<evidence type="ECO:0000256" key="1">
    <source>
        <dbReference type="SAM" id="Phobius"/>
    </source>
</evidence>
<reference evidence="3 5" key="2">
    <citation type="submission" date="2017-01" db="EMBL/GenBank/DDBJ databases">
        <authorList>
            <person name="Mah S.A."/>
            <person name="Swanson W.J."/>
            <person name="Moy G.W."/>
            <person name="Vacquier V.D."/>
        </authorList>
    </citation>
    <scope>NUCLEOTIDE SEQUENCE [LARGE SCALE GENOMIC DNA]</scope>
    <source>
        <strain evidence="3 5">ATCC 29606</strain>
    </source>
</reference>
<dbReference type="Proteomes" id="UP000030980">
    <property type="component" value="Unassembled WGS sequence"/>
</dbReference>
<sequence>MFIDEVVLAGVLIVGLCVVFCAGFAYFIWKDSKKTKSN</sequence>
<accession>A0A0B3BYD1</accession>
<dbReference type="PATRIC" id="fig|706570.3.peg.581"/>
<keyword evidence="2" id="KW-0547">Nucleotide-binding</keyword>
<dbReference type="GO" id="GO:0004386">
    <property type="term" value="F:helicase activity"/>
    <property type="evidence" value="ECO:0007669"/>
    <property type="project" value="UniProtKB-KW"/>
</dbReference>
<feature type="transmembrane region" description="Helical" evidence="1">
    <location>
        <begin position="6"/>
        <end position="29"/>
    </location>
</feature>
<keyword evidence="1" id="KW-0812">Transmembrane</keyword>
<reference evidence="2 4" key="1">
    <citation type="submission" date="2014-11" db="EMBL/GenBank/DDBJ databases">
        <title>Genome sequence of Pseudomonas tuomuerensis JCM 14085.</title>
        <authorList>
            <person name="Shin S.-K."/>
            <person name="Yi H."/>
        </authorList>
    </citation>
    <scope>NUCLEOTIDE SEQUENCE [LARGE SCALE GENOMIC DNA]</scope>
    <source>
        <strain evidence="2 4">JCM 14085</strain>
    </source>
</reference>
<keyword evidence="4" id="KW-1185">Reference proteome</keyword>
<keyword evidence="1" id="KW-1133">Transmembrane helix</keyword>
<dbReference type="RefSeq" id="WP_039559904.1">
    <property type="nucleotide sequence ID" value="NZ_FMUP01000008.1"/>
</dbReference>
<organism evidence="2 4">
    <name type="scientific">Pseudomonas flexibilis</name>
    <dbReference type="NCBI Taxonomy" id="706570"/>
    <lineage>
        <taxon>Bacteria</taxon>
        <taxon>Pseudomonadati</taxon>
        <taxon>Pseudomonadota</taxon>
        <taxon>Gammaproteobacteria</taxon>
        <taxon>Pseudomonadales</taxon>
        <taxon>Pseudomonadaceae</taxon>
        <taxon>Pseudomonas</taxon>
    </lineage>
</organism>
<keyword evidence="2" id="KW-0067">ATP-binding</keyword>
<keyword evidence="2" id="KW-0378">Hydrolase</keyword>
<name>A0A0B3BYD1_9PSED</name>
<evidence type="ECO:0000313" key="3">
    <source>
        <dbReference type="EMBL" id="SIQ80044.1"/>
    </source>
</evidence>
<keyword evidence="1" id="KW-0472">Membrane</keyword>
<evidence type="ECO:0000313" key="2">
    <source>
        <dbReference type="EMBL" id="KHO66081.1"/>
    </source>
</evidence>
<protein>
    <submittedName>
        <fullName evidence="2">ATP-dependent helicase</fullName>
    </submittedName>
</protein>
<dbReference type="EMBL" id="JTAK01000001">
    <property type="protein sequence ID" value="KHO66081.1"/>
    <property type="molecule type" value="Genomic_DNA"/>
</dbReference>
<dbReference type="InterPro" id="IPR048085">
    <property type="entry name" value="Cyt_ox_CcoM-like"/>
</dbReference>
<evidence type="ECO:0000313" key="5">
    <source>
        <dbReference type="Proteomes" id="UP000186079"/>
    </source>
</evidence>
<dbReference type="EMBL" id="FTMC01000010">
    <property type="protein sequence ID" value="SIQ80044.1"/>
    <property type="molecule type" value="Genomic_DNA"/>
</dbReference>
<dbReference type="Proteomes" id="UP000186079">
    <property type="component" value="Unassembled WGS sequence"/>
</dbReference>
<accession>A0A0B2DBV9</accession>
<evidence type="ECO:0000313" key="4">
    <source>
        <dbReference type="Proteomes" id="UP000030980"/>
    </source>
</evidence>
<dbReference type="NCBIfam" id="NF041600">
    <property type="entry name" value="cyt_ox_CcoM"/>
    <property type="match status" value="1"/>
</dbReference>
<keyword evidence="2" id="KW-0347">Helicase</keyword>
<gene>
    <name evidence="2" type="ORF">PT85_00340</name>
    <name evidence="3" type="ORF">SAMN05421672_11071</name>
</gene>
<proteinExistence type="predicted"/>
<dbReference type="AlphaFoldDB" id="A0A0B3BYD1"/>